<dbReference type="EMBL" id="QCYY01003881">
    <property type="protein sequence ID" value="ROT61988.1"/>
    <property type="molecule type" value="Genomic_DNA"/>
</dbReference>
<dbReference type="InterPro" id="IPR003645">
    <property type="entry name" value="Fol_N"/>
</dbReference>
<comment type="caution">
    <text evidence="1">Lacks conserved residue(s) required for the propagation of feature annotation.</text>
</comment>
<dbReference type="PANTHER" id="PTHR22963:SF38">
    <property type="entry name" value="LP13770P"/>
    <property type="match status" value="1"/>
</dbReference>
<evidence type="ECO:0000256" key="1">
    <source>
        <dbReference type="PROSITE-ProRule" id="PRU00076"/>
    </source>
</evidence>
<organism evidence="4 5">
    <name type="scientific">Penaeus vannamei</name>
    <name type="common">Whiteleg shrimp</name>
    <name type="synonym">Litopenaeus vannamei</name>
    <dbReference type="NCBI Taxonomy" id="6689"/>
    <lineage>
        <taxon>Eukaryota</taxon>
        <taxon>Metazoa</taxon>
        <taxon>Ecdysozoa</taxon>
        <taxon>Arthropoda</taxon>
        <taxon>Crustacea</taxon>
        <taxon>Multicrustacea</taxon>
        <taxon>Malacostraca</taxon>
        <taxon>Eumalacostraca</taxon>
        <taxon>Eucarida</taxon>
        <taxon>Decapoda</taxon>
        <taxon>Dendrobranchiata</taxon>
        <taxon>Penaeoidea</taxon>
        <taxon>Penaeidae</taxon>
        <taxon>Penaeus</taxon>
    </lineage>
</organism>
<dbReference type="PROSITE" id="PS50026">
    <property type="entry name" value="EGF_3"/>
    <property type="match status" value="4"/>
</dbReference>
<dbReference type="InterPro" id="IPR000742">
    <property type="entry name" value="EGF"/>
</dbReference>
<evidence type="ECO:0000259" key="3">
    <source>
        <dbReference type="PROSITE" id="PS50026"/>
    </source>
</evidence>
<sequence length="1052" mass="113753">MFVCAVINRDTDLLALPSDQLIHSDVELDAVESIVPPPQRSPENLNVYYASQDQLPFGASHKVLKQISLQESHFLSNDYLPPDIETKSEAPPPSNDYLPPDIETKSEAPPPSNDYLPPDIETKSKATPTLPPPPADEYVPPNNVTRTDPPPFLSEYLPPPPDPPAPSDRGSLRPIPPTLPKPAAGAAWKIEQESPVEGDQPTLQPLGIQTTYSEAPVEFVGQYPASPPLGIVGVPEDRVTAVTKETVKPPLGIVAAAEDPPLHFKAEAPAQLPVGAIGELQDKLIIADSKKTAQPPLSVVGDLGTNKIYFQSETSKLAPYAVVSEIQPETIEFQSEVVRHPPFALVSEPQVNSIRAYAEQPKLSPYAVVGEPVDNAIKAEAHSRPVVVGAIAKDNPACQQNDNCADDQICMDGLCVNACVIATRLCIGHASCVARRHIPGCVCPDMFTAVTRRRSGQDQYDCMPMMMMAAGTSRGVQITAGRASNTGFVVAPIADHRRTDTRIRYPPLAILTFPFSPLLPVAPIAVYPETQGRVTTPLRQNSFADRPFVNRQTSQDPCRPSPCGPNTRCEVSPRGIALCRCLADFVPDGNTINGCKPQCTRDDECPDDYRCRSTKCVRVCVQGACGINAECDSRNHRAVCNCPSNYRGDPHIRCNREEPDVRVAPPAPPLDPCQPSPCGINADCTVRGDRPVCTCPIGYEGDPLSNCRRGECIEANDCPGHLTCQRLKCIDPCGVGVCGQGSECTVRNHQPICSCPRGFVGDPFNRCRRFDPQELCSPSPCGRNTNCKVRNDRAVCSCIDNYIGNPLTGCEPECVRDTDCPNNMACRQNICVNPCRDACGEGAYCEVRNSRAVCSCPQYYQGDPYSRCYAECTAHDDCPNYQACYQLQCVNPCDGACGTGADCKVEDHKPICSCPRGYTGHPFEACRPFTSADLCNPNPCGSQADCTPGFDSSGNDRPVCTCPTGFIGNPLVSCQRGECQGHNECPNHQACYAYQCQNPCYYNGESVCGRNADCTVKNHQPVCSCPQGYDGNPLSDCTIGRGGGFVVGRNRK</sequence>
<feature type="domain" description="EGF-like" evidence="3">
    <location>
        <begin position="890"/>
        <end position="924"/>
    </location>
</feature>
<evidence type="ECO:0000313" key="5">
    <source>
        <dbReference type="Proteomes" id="UP000283509"/>
    </source>
</evidence>
<dbReference type="PANTHER" id="PTHR22963">
    <property type="entry name" value="ENDOGLIN-RELATED"/>
    <property type="match status" value="1"/>
</dbReference>
<comment type="caution">
    <text evidence="4">The sequence shown here is derived from an EMBL/GenBank/DDBJ whole genome shotgun (WGS) entry which is preliminary data.</text>
</comment>
<gene>
    <name evidence="4" type="ORF">C7M84_020181</name>
</gene>
<feature type="disulfide bond" evidence="1">
    <location>
        <begin position="893"/>
        <end position="903"/>
    </location>
</feature>
<keyword evidence="1" id="KW-1015">Disulfide bond</keyword>
<dbReference type="SMART" id="SM00181">
    <property type="entry name" value="EGF"/>
    <property type="match status" value="9"/>
</dbReference>
<dbReference type="PROSITE" id="PS01186">
    <property type="entry name" value="EGF_2"/>
    <property type="match status" value="4"/>
</dbReference>
<reference evidence="4 5" key="1">
    <citation type="submission" date="2018-04" db="EMBL/GenBank/DDBJ databases">
        <authorList>
            <person name="Zhang X."/>
            <person name="Yuan J."/>
            <person name="Li F."/>
            <person name="Xiang J."/>
        </authorList>
    </citation>
    <scope>NUCLEOTIDE SEQUENCE [LARGE SCALE GENOMIC DNA]</scope>
    <source>
        <tissue evidence="4">Muscle</tissue>
    </source>
</reference>
<protein>
    <recommendedName>
        <fullName evidence="3">EGF-like domain-containing protein</fullName>
    </recommendedName>
</protein>
<dbReference type="Proteomes" id="UP000283509">
    <property type="component" value="Unassembled WGS sequence"/>
</dbReference>
<proteinExistence type="predicted"/>
<dbReference type="AlphaFoldDB" id="A0A3R7QAR9"/>
<name>A0A3R7QAR9_PENVA</name>
<feature type="domain" description="EGF-like" evidence="3">
    <location>
        <begin position="931"/>
        <end position="975"/>
    </location>
</feature>
<feature type="domain" description="EGF-like" evidence="3">
    <location>
        <begin position="730"/>
        <end position="768"/>
    </location>
</feature>
<keyword evidence="5" id="KW-1185">Reference proteome</keyword>
<feature type="region of interest" description="Disordered" evidence="2">
    <location>
        <begin position="80"/>
        <end position="185"/>
    </location>
</feature>
<evidence type="ECO:0000256" key="2">
    <source>
        <dbReference type="SAM" id="MobiDB-lite"/>
    </source>
</evidence>
<keyword evidence="1" id="KW-0245">EGF-like domain</keyword>
<evidence type="ECO:0000313" key="4">
    <source>
        <dbReference type="EMBL" id="ROT61988.1"/>
    </source>
</evidence>
<dbReference type="SMART" id="SM00274">
    <property type="entry name" value="FOLN"/>
    <property type="match status" value="3"/>
</dbReference>
<accession>A0A3R7QAR9</accession>
<dbReference type="STRING" id="6689.A0A3R7QAR9"/>
<dbReference type="OrthoDB" id="6343936at2759"/>
<reference evidence="4 5" key="2">
    <citation type="submission" date="2019-01" db="EMBL/GenBank/DDBJ databases">
        <title>The decoding of complex shrimp genome reveals the adaptation for benthos swimmer, frequently molting mechanism and breeding impact on genome.</title>
        <authorList>
            <person name="Sun Y."/>
            <person name="Gao Y."/>
            <person name="Yu Y."/>
        </authorList>
    </citation>
    <scope>NUCLEOTIDE SEQUENCE [LARGE SCALE GENOMIC DNA]</scope>
    <source>
        <tissue evidence="4">Muscle</tissue>
    </source>
</reference>
<feature type="domain" description="EGF-like" evidence="3">
    <location>
        <begin position="669"/>
        <end position="708"/>
    </location>
</feature>
<feature type="compositionally biased region" description="Pro residues" evidence="2">
    <location>
        <begin position="148"/>
        <end position="166"/>
    </location>
</feature>